<dbReference type="EMBL" id="NCKW01006515">
    <property type="protein sequence ID" value="POM71373.1"/>
    <property type="molecule type" value="Genomic_DNA"/>
</dbReference>
<evidence type="ECO:0000313" key="3">
    <source>
        <dbReference type="Proteomes" id="UP000237271"/>
    </source>
</evidence>
<dbReference type="CDD" id="cd09272">
    <property type="entry name" value="RNase_HI_RT_Ty1"/>
    <property type="match status" value="1"/>
</dbReference>
<dbReference type="Proteomes" id="UP000237271">
    <property type="component" value="Unassembled WGS sequence"/>
</dbReference>
<evidence type="ECO:0000259" key="1">
    <source>
        <dbReference type="Pfam" id="PF07727"/>
    </source>
</evidence>
<protein>
    <recommendedName>
        <fullName evidence="1">Reverse transcriptase Ty1/copia-type domain-containing protein</fullName>
    </recommendedName>
</protein>
<organism evidence="2 3">
    <name type="scientific">Phytophthora palmivora</name>
    <dbReference type="NCBI Taxonomy" id="4796"/>
    <lineage>
        <taxon>Eukaryota</taxon>
        <taxon>Sar</taxon>
        <taxon>Stramenopiles</taxon>
        <taxon>Oomycota</taxon>
        <taxon>Peronosporomycetes</taxon>
        <taxon>Peronosporales</taxon>
        <taxon>Peronosporaceae</taxon>
        <taxon>Phytophthora</taxon>
    </lineage>
</organism>
<name>A0A2P4Y0N0_9STRA</name>
<proteinExistence type="predicted"/>
<dbReference type="InterPro" id="IPR013103">
    <property type="entry name" value="RVT_2"/>
</dbReference>
<dbReference type="OrthoDB" id="125830at2759"/>
<dbReference type="Pfam" id="PF07727">
    <property type="entry name" value="RVT_2"/>
    <property type="match status" value="1"/>
</dbReference>
<gene>
    <name evidence="2" type="ORF">PHPALM_12069</name>
</gene>
<dbReference type="PANTHER" id="PTHR11439">
    <property type="entry name" value="GAG-POL-RELATED RETROTRANSPOSON"/>
    <property type="match status" value="1"/>
</dbReference>
<accession>A0A2P4Y0N0</accession>
<dbReference type="PANTHER" id="PTHR11439:SF463">
    <property type="entry name" value="REVERSE TRANSCRIPTASE TY1_COPIA-TYPE DOMAIN-CONTAINING PROTEIN"/>
    <property type="match status" value="1"/>
</dbReference>
<sequence length="515" mass="58536">MLETQFLDTPETVEVALRSPQQDEWLAALKAEYESLLKNGTWKLVERPKSLDGKRVLRIKRDENGDILRYKARLVIHGFKQRFGWCGLSRVLSVPLIALLLGLEERHIDVMIYMEQPAYFNDDTDRVCLLLSIHGLKQAARIWYQTLHVRLVQIGFRRCAFGVGLYAKYIDGRIVLVTVYVDDMMVIGKPGDIDAVIEELRQKFVMKGLGRVKHLLSMEIHYELVEMLCLSQTAYMDRLLVEFGMSKASTVGSPQIHNEKMLPLEKDKIKVNDPELPYRQLVGKLQFLVSCTRPDFANTVRYLGQHAGSYTKETFPCVKRVLQYLAGTRTYGPVYRRSRMTASYSRVDSDTDRANCLDTSISISVHVLKLNQWSFGFKIKKQNTVTDGTCKSELVAASTSIEVPELSLDNQSAPKVFATVGNYEGMKRYAKLSHKIAELVESKALAPEYVPTSETIADMFTKALRLQRFFNAPGDVDEAVAKWFCEIARSQESSCTLRPNCRLTEGGTPIFREVT</sequence>
<evidence type="ECO:0000313" key="2">
    <source>
        <dbReference type="EMBL" id="POM71373.1"/>
    </source>
</evidence>
<feature type="domain" description="Reverse transcriptase Ty1/copia-type" evidence="1">
    <location>
        <begin position="107"/>
        <end position="256"/>
    </location>
</feature>
<reference evidence="2 3" key="1">
    <citation type="journal article" date="2017" name="Genome Biol. Evol.">
        <title>Phytophthora megakarya and P. palmivora, closely related causal agents of cacao black pod rot, underwent increases in genome sizes and gene numbers by different mechanisms.</title>
        <authorList>
            <person name="Ali S.S."/>
            <person name="Shao J."/>
            <person name="Lary D.J."/>
            <person name="Kronmiller B."/>
            <person name="Shen D."/>
            <person name="Strem M.D."/>
            <person name="Amoako-Attah I."/>
            <person name="Akrofi A.Y."/>
            <person name="Begoude B.A."/>
            <person name="Ten Hoopen G.M."/>
            <person name="Coulibaly K."/>
            <person name="Kebe B.I."/>
            <person name="Melnick R.L."/>
            <person name="Guiltinan M.J."/>
            <person name="Tyler B.M."/>
            <person name="Meinhardt L.W."/>
            <person name="Bailey B.A."/>
        </authorList>
    </citation>
    <scope>NUCLEOTIDE SEQUENCE [LARGE SCALE GENOMIC DNA]</scope>
    <source>
        <strain evidence="3">sbr112.9</strain>
    </source>
</reference>
<dbReference type="AlphaFoldDB" id="A0A2P4Y0N0"/>
<keyword evidence="3" id="KW-1185">Reference proteome</keyword>
<comment type="caution">
    <text evidence="2">The sequence shown here is derived from an EMBL/GenBank/DDBJ whole genome shotgun (WGS) entry which is preliminary data.</text>
</comment>